<dbReference type="InterPro" id="IPR047122">
    <property type="entry name" value="Trans-enoyl_RdTase-like"/>
</dbReference>
<dbReference type="Gene3D" id="3.90.180.10">
    <property type="entry name" value="Medium-chain alcohol dehydrogenases, catalytic domain"/>
    <property type="match status" value="1"/>
</dbReference>
<dbReference type="EMBL" id="QGMH01000025">
    <property type="protein sequence ID" value="TVY28887.1"/>
    <property type="molecule type" value="Genomic_DNA"/>
</dbReference>
<evidence type="ECO:0000256" key="1">
    <source>
        <dbReference type="ARBA" id="ARBA00008072"/>
    </source>
</evidence>
<dbReference type="PANTHER" id="PTHR45348:SF5">
    <property type="entry name" value="OXIDOREDUCTASE, PUTATIVE (AFU_ORTHOLOGUE AFUA_8G01420)-RELATED"/>
    <property type="match status" value="1"/>
</dbReference>
<keyword evidence="2" id="KW-0560">Oxidoreductase</keyword>
<dbReference type="RefSeq" id="XP_031007675.1">
    <property type="nucleotide sequence ID" value="XM_031147054.1"/>
</dbReference>
<dbReference type="SUPFAM" id="SSF50129">
    <property type="entry name" value="GroES-like"/>
    <property type="match status" value="1"/>
</dbReference>
<dbReference type="OrthoDB" id="3233595at2759"/>
<dbReference type="InterPro" id="IPR013154">
    <property type="entry name" value="ADH-like_N"/>
</dbReference>
<evidence type="ECO:0000256" key="2">
    <source>
        <dbReference type="ARBA" id="ARBA00023002"/>
    </source>
</evidence>
<dbReference type="InterPro" id="IPR020843">
    <property type="entry name" value="ER"/>
</dbReference>
<name>A0A8H8U0G7_9HELO</name>
<evidence type="ECO:0000313" key="4">
    <source>
        <dbReference type="EMBL" id="TVY28887.1"/>
    </source>
</evidence>
<dbReference type="InterPro" id="IPR036291">
    <property type="entry name" value="NAD(P)-bd_dom_sf"/>
</dbReference>
<sequence>MKELFLTGSPIRGEIREVEIPYVFSHPSTNSARLIPSRVPKDDEVLIKVIATDSNPKDWKAAKAGEWMNQGDDISGTIYSTGSAVTEFHAGDRVAALHRMWDPHGAHAEFAIAPASTTFRLPPNTSFEDGATIPLCAMTAALALYQHLRIPPPWNPVPKGTRFPVLVYGGASAVGAFALKFAKLSNCNPIITVAGEGIPFVKSLNAADIIVDYRRGSAVGEIRDALKGQEVLHVFDPISNKDSWEHILAVVPLDGHRAHINSINPPRGVSPWPPVEMKEVKGSQTFISTAYGRLSPWGSDRTLEEVGYDGEFAYVMYRYISLLLEKGKLTAHPVEVLGGLEAVERGSILLSERAVSSKKLVYRWEPLFYFRTMSNFS</sequence>
<dbReference type="AlphaFoldDB" id="A0A8H8U0G7"/>
<proteinExistence type="inferred from homology"/>
<dbReference type="InterPro" id="IPR011032">
    <property type="entry name" value="GroES-like_sf"/>
</dbReference>
<dbReference type="SMART" id="SM00829">
    <property type="entry name" value="PKS_ER"/>
    <property type="match status" value="1"/>
</dbReference>
<dbReference type="Gene3D" id="3.40.50.720">
    <property type="entry name" value="NAD(P)-binding Rossmann-like Domain"/>
    <property type="match status" value="1"/>
</dbReference>
<dbReference type="Pfam" id="PF08240">
    <property type="entry name" value="ADH_N"/>
    <property type="match status" value="1"/>
</dbReference>
<keyword evidence="5" id="KW-1185">Reference proteome</keyword>
<reference evidence="4 5" key="1">
    <citation type="submission" date="2018-05" db="EMBL/GenBank/DDBJ databases">
        <title>Genome sequencing and assembly of the regulated plant pathogen Lachnellula willkommii and related sister species for the development of diagnostic species identification markers.</title>
        <authorList>
            <person name="Giroux E."/>
            <person name="Bilodeau G."/>
        </authorList>
    </citation>
    <scope>NUCLEOTIDE SEQUENCE [LARGE SCALE GENOMIC DNA]</scope>
    <source>
        <strain evidence="4 5">CBS 185.66</strain>
    </source>
</reference>
<comment type="caution">
    <text evidence="4">The sequence shown here is derived from an EMBL/GenBank/DDBJ whole genome shotgun (WGS) entry which is preliminary data.</text>
</comment>
<evidence type="ECO:0000313" key="5">
    <source>
        <dbReference type="Proteomes" id="UP000431533"/>
    </source>
</evidence>
<organism evidence="4 5">
    <name type="scientific">Lachnellula hyalina</name>
    <dbReference type="NCBI Taxonomy" id="1316788"/>
    <lineage>
        <taxon>Eukaryota</taxon>
        <taxon>Fungi</taxon>
        <taxon>Dikarya</taxon>
        <taxon>Ascomycota</taxon>
        <taxon>Pezizomycotina</taxon>
        <taxon>Leotiomycetes</taxon>
        <taxon>Helotiales</taxon>
        <taxon>Lachnaceae</taxon>
        <taxon>Lachnellula</taxon>
    </lineage>
</organism>
<dbReference type="PANTHER" id="PTHR45348">
    <property type="entry name" value="HYPOTHETICAL OXIDOREDUCTASE (EUROFUNG)"/>
    <property type="match status" value="1"/>
</dbReference>
<dbReference type="Proteomes" id="UP000431533">
    <property type="component" value="Unassembled WGS sequence"/>
</dbReference>
<dbReference type="SUPFAM" id="SSF51735">
    <property type="entry name" value="NAD(P)-binding Rossmann-fold domains"/>
    <property type="match status" value="1"/>
</dbReference>
<protein>
    <submittedName>
        <fullName evidence="4">Trans-enoyl reductase</fullName>
    </submittedName>
</protein>
<dbReference type="GO" id="GO:0016651">
    <property type="term" value="F:oxidoreductase activity, acting on NAD(P)H"/>
    <property type="evidence" value="ECO:0007669"/>
    <property type="project" value="InterPro"/>
</dbReference>
<accession>A0A8H8U0G7</accession>
<comment type="similarity">
    <text evidence="1">Belongs to the zinc-containing alcohol dehydrogenase family.</text>
</comment>
<feature type="domain" description="Enoyl reductase (ER)" evidence="3">
    <location>
        <begin position="25"/>
        <end position="361"/>
    </location>
</feature>
<evidence type="ECO:0000259" key="3">
    <source>
        <dbReference type="SMART" id="SM00829"/>
    </source>
</evidence>
<gene>
    <name evidence="4" type="primary">fsr4_3</name>
    <name evidence="4" type="ORF">LHYA1_G002076</name>
</gene>
<dbReference type="GeneID" id="41982274"/>
<dbReference type="CDD" id="cd08249">
    <property type="entry name" value="enoyl_reductase_like"/>
    <property type="match status" value="1"/>
</dbReference>